<organism evidence="8 9">
    <name type="scientific">Pseudomonas monteilii</name>
    <dbReference type="NCBI Taxonomy" id="76759"/>
    <lineage>
        <taxon>Bacteria</taxon>
        <taxon>Pseudomonadati</taxon>
        <taxon>Pseudomonadota</taxon>
        <taxon>Gammaproteobacteria</taxon>
        <taxon>Pseudomonadales</taxon>
        <taxon>Pseudomonadaceae</taxon>
        <taxon>Pseudomonas</taxon>
    </lineage>
</organism>
<dbReference type="InterPro" id="IPR006176">
    <property type="entry name" value="3-OHacyl-CoA_DH_NAD-bd"/>
</dbReference>
<sequence length="412" mass="44604">MNTPFPINQVAVIGAGTMGRGIVISLANAGLSVLWLDCNAAALEAGLGMVSQAWAQQVDKQRITQAQAEACLARVQVVDGYPALAEADLVIEAVYENLALKQEIFRALDAHLKPRAILASNTSALDIDAIAAVTQRPSQVLGLHFFSPAHVMKLLEIVRGAHTDQKVLEAAKALGERMGKVAIVAGNCPGFIGNRMLRSYVGEARKLLLEGALPHQVDAVLQQFGFAMGPFRMYDVVGIDLEWRARQLAGQGMHDPLVQVDNALCELGRLGQKTAQGYYRYAPGSRQAEHDPQVDALVLQVSQKLGYRRRGISAEEILERCLLALVNEGAKVLQEGIAASSADIDRVWLHGYGFPAATGGPMRWADEQGAPFILARLEYLQGVLGEHWRPAGLFYSLVAGGKRFEPRGEVRA</sequence>
<dbReference type="Pfam" id="PF02737">
    <property type="entry name" value="3HCDH_N"/>
    <property type="match status" value="1"/>
</dbReference>
<reference evidence="8 9" key="1">
    <citation type="submission" date="2017-12" db="EMBL/GenBank/DDBJ databases">
        <title>Isolation and characterization of an aerobic denitrifying Pseudomonas monteilii CY06 from aquaculture ponds.</title>
        <authorList>
            <person name="Ma Q."/>
            <person name="Cai Y."/>
            <person name="He Z."/>
        </authorList>
    </citation>
    <scope>NUCLEOTIDE SEQUENCE [LARGE SCALE GENOMIC DNA]</scope>
    <source>
        <strain evidence="8 9">CY06</strain>
    </source>
</reference>
<gene>
    <name evidence="8" type="ORF">CXB65_12320</name>
</gene>
<dbReference type="SUPFAM" id="SSF51735">
    <property type="entry name" value="NAD(P)-binding Rossmann-fold domains"/>
    <property type="match status" value="1"/>
</dbReference>
<evidence type="ECO:0000256" key="1">
    <source>
        <dbReference type="ARBA" id="ARBA00023002"/>
    </source>
</evidence>
<accession>A0A2N1ISK2</accession>
<feature type="domain" description="3-hydroxyacyl-CoA dehydrogenase C-terminal" evidence="6">
    <location>
        <begin position="190"/>
        <end position="281"/>
    </location>
</feature>
<dbReference type="EMBL" id="PJCG01000017">
    <property type="protein sequence ID" value="PKI23687.1"/>
    <property type="molecule type" value="Genomic_DNA"/>
</dbReference>
<keyword evidence="5" id="KW-0511">Multifunctional enzyme</keyword>
<keyword evidence="4" id="KW-0456">Lyase</keyword>
<evidence type="ECO:0000256" key="5">
    <source>
        <dbReference type="ARBA" id="ARBA00023268"/>
    </source>
</evidence>
<name>A0A2N1ISK2_9PSED</name>
<dbReference type="AlphaFoldDB" id="A0A2N1ISK2"/>
<feature type="domain" description="3-hydroxyacyl-CoA dehydrogenase NAD binding" evidence="7">
    <location>
        <begin position="9"/>
        <end position="187"/>
    </location>
</feature>
<proteinExistence type="predicted"/>
<keyword evidence="1" id="KW-0560">Oxidoreductase</keyword>
<dbReference type="RefSeq" id="WP_021784039.1">
    <property type="nucleotide sequence ID" value="NZ_KK214957.1"/>
</dbReference>
<keyword evidence="2" id="KW-0520">NAD</keyword>
<dbReference type="GO" id="GO:0006631">
    <property type="term" value="P:fatty acid metabolic process"/>
    <property type="evidence" value="ECO:0007669"/>
    <property type="project" value="InterPro"/>
</dbReference>
<dbReference type="InterPro" id="IPR008927">
    <property type="entry name" value="6-PGluconate_DH-like_C_sf"/>
</dbReference>
<dbReference type="GO" id="GO:0016829">
    <property type="term" value="F:lyase activity"/>
    <property type="evidence" value="ECO:0007669"/>
    <property type="project" value="UniProtKB-KW"/>
</dbReference>
<dbReference type="Gene3D" id="3.40.50.720">
    <property type="entry name" value="NAD(P)-binding Rossmann-like Domain"/>
    <property type="match status" value="1"/>
</dbReference>
<dbReference type="InterPro" id="IPR036291">
    <property type="entry name" value="NAD(P)-bd_dom_sf"/>
</dbReference>
<dbReference type="PANTHER" id="PTHR23309:SF51">
    <property type="entry name" value="3-HYDROXYACYL-COA DEHYDROGENASE-RELATED"/>
    <property type="match status" value="1"/>
</dbReference>
<evidence type="ECO:0000256" key="2">
    <source>
        <dbReference type="ARBA" id="ARBA00023027"/>
    </source>
</evidence>
<protein>
    <submittedName>
        <fullName evidence="8">3-hydroxyacyl-CoA dehydrogenase</fullName>
    </submittedName>
</protein>
<dbReference type="Gene3D" id="1.10.1040.50">
    <property type="match status" value="1"/>
</dbReference>
<evidence type="ECO:0000256" key="3">
    <source>
        <dbReference type="ARBA" id="ARBA00023235"/>
    </source>
</evidence>
<evidence type="ECO:0000313" key="9">
    <source>
        <dbReference type="Proteomes" id="UP000233399"/>
    </source>
</evidence>
<dbReference type="FunFam" id="3.40.50.720:FF:000009">
    <property type="entry name" value="Fatty oxidation complex, alpha subunit"/>
    <property type="match status" value="1"/>
</dbReference>
<dbReference type="InterPro" id="IPR006108">
    <property type="entry name" value="3HC_DH_C"/>
</dbReference>
<evidence type="ECO:0000256" key="4">
    <source>
        <dbReference type="ARBA" id="ARBA00023239"/>
    </source>
</evidence>
<evidence type="ECO:0000259" key="6">
    <source>
        <dbReference type="Pfam" id="PF00725"/>
    </source>
</evidence>
<dbReference type="Pfam" id="PF00725">
    <property type="entry name" value="3HCDH"/>
    <property type="match status" value="2"/>
</dbReference>
<evidence type="ECO:0000313" key="8">
    <source>
        <dbReference type="EMBL" id="PKI23687.1"/>
    </source>
</evidence>
<comment type="caution">
    <text evidence="8">The sequence shown here is derived from an EMBL/GenBank/DDBJ whole genome shotgun (WGS) entry which is preliminary data.</text>
</comment>
<dbReference type="GO" id="GO:0016853">
    <property type="term" value="F:isomerase activity"/>
    <property type="evidence" value="ECO:0007669"/>
    <property type="project" value="UniProtKB-KW"/>
</dbReference>
<dbReference type="PANTHER" id="PTHR23309">
    <property type="entry name" value="3-HYDROXYACYL-COA DEHYROGENASE"/>
    <property type="match status" value="1"/>
</dbReference>
<dbReference type="SUPFAM" id="SSF48179">
    <property type="entry name" value="6-phosphogluconate dehydrogenase C-terminal domain-like"/>
    <property type="match status" value="2"/>
</dbReference>
<dbReference type="FunFam" id="1.10.1040.50:FF:000006">
    <property type="entry name" value="Peroxisomal bifunctional enzyme"/>
    <property type="match status" value="1"/>
</dbReference>
<dbReference type="Proteomes" id="UP000233399">
    <property type="component" value="Unassembled WGS sequence"/>
</dbReference>
<keyword evidence="3" id="KW-0413">Isomerase</keyword>
<dbReference type="GO" id="GO:0016616">
    <property type="term" value="F:oxidoreductase activity, acting on the CH-OH group of donors, NAD or NADP as acceptor"/>
    <property type="evidence" value="ECO:0007669"/>
    <property type="project" value="InterPro"/>
</dbReference>
<evidence type="ECO:0000259" key="7">
    <source>
        <dbReference type="Pfam" id="PF02737"/>
    </source>
</evidence>
<dbReference type="GO" id="GO:0070403">
    <property type="term" value="F:NAD+ binding"/>
    <property type="evidence" value="ECO:0007669"/>
    <property type="project" value="InterPro"/>
</dbReference>
<feature type="domain" description="3-hydroxyacyl-CoA dehydrogenase C-terminal" evidence="6">
    <location>
        <begin position="317"/>
        <end position="401"/>
    </location>
</feature>